<dbReference type="RefSeq" id="WP_168147004.1">
    <property type="nucleotide sequence ID" value="NZ_JAAVXB010000002.1"/>
</dbReference>
<dbReference type="PANTHER" id="PTHR47894:SF1">
    <property type="entry name" value="HTH-TYPE TRANSCRIPTIONAL REGULATOR VQSM"/>
    <property type="match status" value="1"/>
</dbReference>
<dbReference type="GO" id="GO:0005829">
    <property type="term" value="C:cytosol"/>
    <property type="evidence" value="ECO:0007669"/>
    <property type="project" value="TreeGrafter"/>
</dbReference>
<reference evidence="5" key="1">
    <citation type="submission" date="2020-03" db="EMBL/GenBank/DDBJ databases">
        <title>Solimonas marina sp. nov., isolated from deep seawater of the Pacific Ocean.</title>
        <authorList>
            <person name="Liu X."/>
            <person name="Lai Q."/>
            <person name="Sun F."/>
            <person name="Gai Y."/>
            <person name="Li G."/>
            <person name="Shao Z."/>
        </authorList>
    </citation>
    <scope>NUCLEOTIDE SEQUENCE</scope>
    <source>
        <strain evidence="5">C16B3</strain>
    </source>
</reference>
<evidence type="ECO:0000313" key="5">
    <source>
        <dbReference type="EMBL" id="NKF21768.1"/>
    </source>
</evidence>
<keyword evidence="3" id="KW-0804">Transcription</keyword>
<gene>
    <name evidence="5" type="ORF">G7Y82_05515</name>
</gene>
<name>A0A969W947_9GAMM</name>
<protein>
    <submittedName>
        <fullName evidence="5">AraC family transcriptional regulator</fullName>
    </submittedName>
</protein>
<evidence type="ECO:0000259" key="4">
    <source>
        <dbReference type="PROSITE" id="PS01124"/>
    </source>
</evidence>
<accession>A0A969W947</accession>
<dbReference type="Pfam" id="PF12833">
    <property type="entry name" value="HTH_18"/>
    <property type="match status" value="1"/>
</dbReference>
<evidence type="ECO:0000256" key="1">
    <source>
        <dbReference type="ARBA" id="ARBA00023015"/>
    </source>
</evidence>
<dbReference type="SMART" id="SM00342">
    <property type="entry name" value="HTH_ARAC"/>
    <property type="match status" value="1"/>
</dbReference>
<comment type="caution">
    <text evidence="5">The sequence shown here is derived from an EMBL/GenBank/DDBJ whole genome shotgun (WGS) entry which is preliminary data.</text>
</comment>
<dbReference type="SUPFAM" id="SSF46689">
    <property type="entry name" value="Homeodomain-like"/>
    <property type="match status" value="1"/>
</dbReference>
<dbReference type="Proteomes" id="UP000653472">
    <property type="component" value="Unassembled WGS sequence"/>
</dbReference>
<dbReference type="PROSITE" id="PS01124">
    <property type="entry name" value="HTH_ARAC_FAMILY_2"/>
    <property type="match status" value="1"/>
</dbReference>
<keyword evidence="1" id="KW-0805">Transcription regulation</keyword>
<dbReference type="InterPro" id="IPR009057">
    <property type="entry name" value="Homeodomain-like_sf"/>
</dbReference>
<proteinExistence type="predicted"/>
<dbReference type="GO" id="GO:0000976">
    <property type="term" value="F:transcription cis-regulatory region binding"/>
    <property type="evidence" value="ECO:0007669"/>
    <property type="project" value="TreeGrafter"/>
</dbReference>
<dbReference type="EMBL" id="JAAVXB010000002">
    <property type="protein sequence ID" value="NKF21768.1"/>
    <property type="molecule type" value="Genomic_DNA"/>
</dbReference>
<sequence length="364" mass="40062">MDARHDLPLVGAARPLVADGVETDVTVSSAWLGGAAALLAARGLDVGALFAAAGLDAAALRDADARFSNDAVNRLWQLAASRGGDAALGLVGAELARPTGFDVVSYTVMSCPNLGVGLQRMRRYLDIASAAYAMRIECGDKAYRFVAEPRVWNEAPRARIDYAFSTFLQLCRWVVGQRLEPLLVEFPYAQPADLSPYRAVSGCRLQFGAPMAAVTVARADLELPLQLSNPQLCEMHERVAAEKLERLAQHLVTRQVRSEVQRRLSDGDISVEAVAGALRMSERTLRRRLQAEGTRYQDVVDLTRRELATRYLRDARLSMAHVAFLLGFADQSNFFRACRRWFAASPMQYRRRLLPDTAASPLPA</sequence>
<dbReference type="InterPro" id="IPR018060">
    <property type="entry name" value="HTH_AraC"/>
</dbReference>
<dbReference type="GO" id="GO:0003700">
    <property type="term" value="F:DNA-binding transcription factor activity"/>
    <property type="evidence" value="ECO:0007669"/>
    <property type="project" value="InterPro"/>
</dbReference>
<dbReference type="Gene3D" id="1.10.10.60">
    <property type="entry name" value="Homeodomain-like"/>
    <property type="match status" value="1"/>
</dbReference>
<keyword evidence="6" id="KW-1185">Reference proteome</keyword>
<keyword evidence="2" id="KW-0238">DNA-binding</keyword>
<evidence type="ECO:0000256" key="3">
    <source>
        <dbReference type="ARBA" id="ARBA00023163"/>
    </source>
</evidence>
<evidence type="ECO:0000256" key="2">
    <source>
        <dbReference type="ARBA" id="ARBA00023125"/>
    </source>
</evidence>
<dbReference type="PANTHER" id="PTHR47894">
    <property type="entry name" value="HTH-TYPE TRANSCRIPTIONAL REGULATOR GADX"/>
    <property type="match status" value="1"/>
</dbReference>
<dbReference type="Pfam" id="PF12625">
    <property type="entry name" value="Arabinose_bd"/>
    <property type="match status" value="1"/>
</dbReference>
<dbReference type="AlphaFoldDB" id="A0A969W947"/>
<feature type="domain" description="HTH araC/xylS-type" evidence="4">
    <location>
        <begin position="254"/>
        <end position="352"/>
    </location>
</feature>
<dbReference type="InterPro" id="IPR032687">
    <property type="entry name" value="AraC-type_N"/>
</dbReference>
<organism evidence="5 6">
    <name type="scientific">Solimonas marina</name>
    <dbReference type="NCBI Taxonomy" id="2714601"/>
    <lineage>
        <taxon>Bacteria</taxon>
        <taxon>Pseudomonadati</taxon>
        <taxon>Pseudomonadota</taxon>
        <taxon>Gammaproteobacteria</taxon>
        <taxon>Nevskiales</taxon>
        <taxon>Nevskiaceae</taxon>
        <taxon>Solimonas</taxon>
    </lineage>
</organism>
<evidence type="ECO:0000313" key="6">
    <source>
        <dbReference type="Proteomes" id="UP000653472"/>
    </source>
</evidence>